<reference evidence="3" key="1">
    <citation type="submission" date="2018-05" db="EMBL/GenBank/DDBJ databases">
        <title>Pseudarcicella sp. HME7025 Genome sequencing and assembly.</title>
        <authorList>
            <person name="Kim H."/>
            <person name="Kang H."/>
            <person name="Joh K."/>
        </authorList>
    </citation>
    <scope>NUCLEOTIDE SEQUENCE [LARGE SCALE GENOMIC DNA]</scope>
    <source>
        <strain evidence="3">HME7025</strain>
    </source>
</reference>
<keyword evidence="1" id="KW-0472">Membrane</keyword>
<name>A0A2S2DXF0_9BACT</name>
<sequence>MAQRKMNTSFALTVVLIMVIVGGLVQTYLPWYSMGIAFGIISFFLAIPSKSAFLIGLASGFVLWALAAVWMDSQFPSTLPSRMAQILPVGGSVVILYLVTGVFGGLTGALWSWAGSKLRGTH</sequence>
<dbReference type="OrthoDB" id="965650at2"/>
<dbReference type="RefSeq" id="WP_109323935.1">
    <property type="nucleotide sequence ID" value="NZ_CP029346.1"/>
</dbReference>
<keyword evidence="1" id="KW-1133">Transmembrane helix</keyword>
<dbReference type="Proteomes" id="UP000245468">
    <property type="component" value="Chromosome"/>
</dbReference>
<keyword evidence="3" id="KW-1185">Reference proteome</keyword>
<evidence type="ECO:0000313" key="2">
    <source>
        <dbReference type="EMBL" id="AWL10019.1"/>
    </source>
</evidence>
<accession>A0A2S2DXF0</accession>
<feature type="transmembrane region" description="Helical" evidence="1">
    <location>
        <begin position="31"/>
        <end position="47"/>
    </location>
</feature>
<feature type="transmembrane region" description="Helical" evidence="1">
    <location>
        <begin position="52"/>
        <end position="71"/>
    </location>
</feature>
<feature type="transmembrane region" description="Helical" evidence="1">
    <location>
        <begin position="91"/>
        <end position="114"/>
    </location>
</feature>
<evidence type="ECO:0000313" key="3">
    <source>
        <dbReference type="Proteomes" id="UP000245468"/>
    </source>
</evidence>
<dbReference type="AlphaFoldDB" id="A0A2S2DXF0"/>
<feature type="transmembrane region" description="Helical" evidence="1">
    <location>
        <begin position="7"/>
        <end position="25"/>
    </location>
</feature>
<dbReference type="EMBL" id="CP029346">
    <property type="protein sequence ID" value="AWL10019.1"/>
    <property type="molecule type" value="Genomic_DNA"/>
</dbReference>
<proteinExistence type="predicted"/>
<evidence type="ECO:0000256" key="1">
    <source>
        <dbReference type="SAM" id="Phobius"/>
    </source>
</evidence>
<protein>
    <submittedName>
        <fullName evidence="2">Uncharacterized protein</fullName>
    </submittedName>
</protein>
<dbReference type="KEGG" id="psez:HME7025_02171"/>
<keyword evidence="1" id="KW-0812">Transmembrane</keyword>
<organism evidence="2 3">
    <name type="scientific">Aquirufa nivalisilvae</name>
    <dbReference type="NCBI Taxonomy" id="2516557"/>
    <lineage>
        <taxon>Bacteria</taxon>
        <taxon>Pseudomonadati</taxon>
        <taxon>Bacteroidota</taxon>
        <taxon>Cytophagia</taxon>
        <taxon>Cytophagales</taxon>
        <taxon>Flectobacillaceae</taxon>
        <taxon>Aquirufa</taxon>
    </lineage>
</organism>
<gene>
    <name evidence="2" type="ORF">HME7025_02171</name>
</gene>